<evidence type="ECO:0000313" key="2">
    <source>
        <dbReference type="EMBL" id="KAJ5080662.1"/>
    </source>
</evidence>
<proteinExistence type="predicted"/>
<dbReference type="AlphaFoldDB" id="A0A9Q0LXI7"/>
<protein>
    <submittedName>
        <fullName evidence="2">Uncharacterized protein</fullName>
    </submittedName>
</protein>
<gene>
    <name evidence="2" type="ORF">M0811_13846</name>
</gene>
<dbReference type="Proteomes" id="UP001149090">
    <property type="component" value="Unassembled WGS sequence"/>
</dbReference>
<keyword evidence="1" id="KW-0812">Transmembrane</keyword>
<evidence type="ECO:0000256" key="1">
    <source>
        <dbReference type="SAM" id="Phobius"/>
    </source>
</evidence>
<comment type="caution">
    <text evidence="2">The sequence shown here is derived from an EMBL/GenBank/DDBJ whole genome shotgun (WGS) entry which is preliminary data.</text>
</comment>
<keyword evidence="3" id="KW-1185">Reference proteome</keyword>
<keyword evidence="1" id="KW-0472">Membrane</keyword>
<feature type="transmembrane region" description="Helical" evidence="1">
    <location>
        <begin position="15"/>
        <end position="39"/>
    </location>
</feature>
<organism evidence="2 3">
    <name type="scientific">Anaeramoeba ignava</name>
    <name type="common">Anaerobic marine amoeba</name>
    <dbReference type="NCBI Taxonomy" id="1746090"/>
    <lineage>
        <taxon>Eukaryota</taxon>
        <taxon>Metamonada</taxon>
        <taxon>Anaeramoebidae</taxon>
        <taxon>Anaeramoeba</taxon>
    </lineage>
</organism>
<keyword evidence="1" id="KW-1133">Transmembrane helix</keyword>
<name>A0A9Q0LXI7_ANAIG</name>
<reference evidence="2" key="1">
    <citation type="submission" date="2022-10" db="EMBL/GenBank/DDBJ databases">
        <title>Novel sulphate-reducing endosymbionts in the free-living metamonad Anaeramoeba.</title>
        <authorList>
            <person name="Jerlstrom-Hultqvist J."/>
            <person name="Cepicka I."/>
            <person name="Gallot-Lavallee L."/>
            <person name="Salas-Leiva D."/>
            <person name="Curtis B.A."/>
            <person name="Zahonova K."/>
            <person name="Pipaliya S."/>
            <person name="Dacks J."/>
            <person name="Roger A.J."/>
        </authorList>
    </citation>
    <scope>NUCLEOTIDE SEQUENCE</scope>
    <source>
        <strain evidence="2">BMAN</strain>
    </source>
</reference>
<evidence type="ECO:0000313" key="3">
    <source>
        <dbReference type="Proteomes" id="UP001149090"/>
    </source>
</evidence>
<accession>A0A9Q0LXI7</accession>
<sequence>MDIFKFSIETSFMTYLWEALIIISITLIIDMRIGIILYLDLFSMFSKLVVKSTMTNNTSLIYAADCRNI</sequence>
<dbReference type="EMBL" id="JAPDFW010000004">
    <property type="protein sequence ID" value="KAJ5080662.1"/>
    <property type="molecule type" value="Genomic_DNA"/>
</dbReference>